<dbReference type="InterPro" id="IPR011990">
    <property type="entry name" value="TPR-like_helical_dom_sf"/>
</dbReference>
<gene>
    <name evidence="4" type="ORF">EV187_0585</name>
</gene>
<dbReference type="PANTHER" id="PTHR47691">
    <property type="entry name" value="REGULATOR-RELATED"/>
    <property type="match status" value="1"/>
</dbReference>
<comment type="caution">
    <text evidence="4">The sequence shown here is derived from an EMBL/GenBank/DDBJ whole genome shotgun (WGS) entry which is preliminary data.</text>
</comment>
<proteinExistence type="predicted"/>
<evidence type="ECO:0000313" key="4">
    <source>
        <dbReference type="EMBL" id="RZS68158.1"/>
    </source>
</evidence>
<dbReference type="Pfam" id="PF13271">
    <property type="entry name" value="DUF4062"/>
    <property type="match status" value="1"/>
</dbReference>
<evidence type="ECO:0000259" key="2">
    <source>
        <dbReference type="Pfam" id="PF13271"/>
    </source>
</evidence>
<name>A0A4Q7ML30_9MICO</name>
<accession>A0A4Q7ML30</accession>
<feature type="domain" description="DUF4062" evidence="2">
    <location>
        <begin position="16"/>
        <end position="97"/>
    </location>
</feature>
<keyword evidence="5" id="KW-1185">Reference proteome</keyword>
<dbReference type="EMBL" id="SGWY01000001">
    <property type="protein sequence ID" value="RZS68158.1"/>
    <property type="molecule type" value="Genomic_DNA"/>
</dbReference>
<dbReference type="SUPFAM" id="SSF48452">
    <property type="entry name" value="TPR-like"/>
    <property type="match status" value="1"/>
</dbReference>
<dbReference type="InterPro" id="IPR025139">
    <property type="entry name" value="DUF4062"/>
</dbReference>
<dbReference type="Pfam" id="PF25872">
    <property type="entry name" value="HTH_77"/>
    <property type="match status" value="1"/>
</dbReference>
<dbReference type="InterPro" id="IPR058852">
    <property type="entry name" value="HTH_77"/>
</dbReference>
<dbReference type="RefSeq" id="WP_165391082.1">
    <property type="nucleotide sequence ID" value="NZ_SGWY01000001.1"/>
</dbReference>
<sequence>MSPADPAIRTPDQRLRVFVSSTLRELGSERRAVRAAIEQLNLAPVMFELGARPHPPRDLYRAYLAQSDIFVGLYGERYGWVAPGEDISGLEDEYRLARPGMPMLVYVKDGGEREPRLAELLERIRGDDRASYAYYADPEQLAELVRGDLATLLAERFTRASSPADEPVDSMDGTVELPAALTSLIGREREVEAVVELLSDDDVRLVTLTGPGGIGKSRLSIDAANRVHERFPGGIAFVDLSSVTDPALVPAAIASALGIIDIGDGTLDEKLRMAVRDRRMLLLLDNVEQVVDAAPAIRSLLTDAPHLTVLATSRILLRVSGEHGIELGPLALPDMRHGASVGRALAAPSVSLFVERVRAAKPDFELTEDNVEDVERICIALDGVPLALELAAARGRVLTPAELLERLDERLLVLGGGLRDLPERQRTIRSTIEWSTQLLTPSEQELLARLGLFAGGFTLDAAEWIGEGIPEGDILDDLGALVDGSLVRQQDRGDRAVFSMLSTVREYALDQLEPRPDSRALRDRHADYFVRLGELAEFELEGPTQLEWINRLAEEGDNLRATARHLLDTRQWKTAAHFAWTLYVYWWVHGHLGEVQAWMREVVDSGDELDDLTRATALYFTRAIAFWRDPDEWLVPGLGESAALFRREGERSGEALALISLGLALLGSREPDAARADEALEASLSLFREAGDTWGEAMALVTLGRVALFRQDVHAALARFDESLAVAKRQHDDLGEAIALHHRGWVEVLLGGFDVARECFEESLANSDRLHHDEGVAYALEGLTAVAAGSGDVARAGTLLGAAQVVRERTGLYNAPSFSFHQQYVDGILASPAAGTFEAARARGRHLHVEDAVAFAMQRNGADAAAAPS</sequence>
<dbReference type="Gene3D" id="1.25.40.10">
    <property type="entry name" value="Tetratricopeptide repeat domain"/>
    <property type="match status" value="1"/>
</dbReference>
<dbReference type="Proteomes" id="UP000293289">
    <property type="component" value="Unassembled WGS sequence"/>
</dbReference>
<dbReference type="PRINTS" id="PR00364">
    <property type="entry name" value="DISEASERSIST"/>
</dbReference>
<protein>
    <submittedName>
        <fullName evidence="4">Putative ATPase</fullName>
    </submittedName>
</protein>
<reference evidence="4 5" key="1">
    <citation type="submission" date="2019-02" db="EMBL/GenBank/DDBJ databases">
        <title>Genomic Encyclopedia of Type Strains, Phase IV (KMG-IV): sequencing the most valuable type-strain genomes for metagenomic binning, comparative biology and taxonomic classification.</title>
        <authorList>
            <person name="Goeker M."/>
        </authorList>
    </citation>
    <scope>NUCLEOTIDE SEQUENCE [LARGE SCALE GENOMIC DNA]</scope>
    <source>
        <strain evidence="4 5">DSM 43045</strain>
    </source>
</reference>
<evidence type="ECO:0000259" key="3">
    <source>
        <dbReference type="Pfam" id="PF25872"/>
    </source>
</evidence>
<dbReference type="SUPFAM" id="SSF52540">
    <property type="entry name" value="P-loop containing nucleoside triphosphate hydrolases"/>
    <property type="match status" value="1"/>
</dbReference>
<evidence type="ECO:0000313" key="5">
    <source>
        <dbReference type="Proteomes" id="UP000293289"/>
    </source>
</evidence>
<dbReference type="Pfam" id="PF13424">
    <property type="entry name" value="TPR_12"/>
    <property type="match status" value="1"/>
</dbReference>
<feature type="domain" description="Winged helix-turn-helix" evidence="3">
    <location>
        <begin position="439"/>
        <end position="512"/>
    </location>
</feature>
<feature type="domain" description="NB-ARC" evidence="1">
    <location>
        <begin position="188"/>
        <end position="314"/>
    </location>
</feature>
<evidence type="ECO:0000259" key="1">
    <source>
        <dbReference type="Pfam" id="PF00931"/>
    </source>
</evidence>
<dbReference type="Pfam" id="PF00931">
    <property type="entry name" value="NB-ARC"/>
    <property type="match status" value="1"/>
</dbReference>
<dbReference type="GO" id="GO:0043531">
    <property type="term" value="F:ADP binding"/>
    <property type="evidence" value="ECO:0007669"/>
    <property type="project" value="InterPro"/>
</dbReference>
<dbReference type="InterPro" id="IPR027417">
    <property type="entry name" value="P-loop_NTPase"/>
</dbReference>
<organism evidence="4 5">
    <name type="scientific">Agromyces ramosus</name>
    <dbReference type="NCBI Taxonomy" id="33879"/>
    <lineage>
        <taxon>Bacteria</taxon>
        <taxon>Bacillati</taxon>
        <taxon>Actinomycetota</taxon>
        <taxon>Actinomycetes</taxon>
        <taxon>Micrococcales</taxon>
        <taxon>Microbacteriaceae</taxon>
        <taxon>Agromyces</taxon>
    </lineage>
</organism>
<dbReference type="InterPro" id="IPR002182">
    <property type="entry name" value="NB-ARC"/>
</dbReference>
<dbReference type="Gene3D" id="3.40.50.300">
    <property type="entry name" value="P-loop containing nucleotide triphosphate hydrolases"/>
    <property type="match status" value="1"/>
</dbReference>
<dbReference type="AlphaFoldDB" id="A0A4Q7ML30"/>
<dbReference type="PANTHER" id="PTHR47691:SF3">
    <property type="entry name" value="HTH-TYPE TRANSCRIPTIONAL REGULATOR RV0890C-RELATED"/>
    <property type="match status" value="1"/>
</dbReference>